<evidence type="ECO:0000313" key="5">
    <source>
        <dbReference type="EMBL" id="KAH8503657.1"/>
    </source>
</evidence>
<evidence type="ECO:0008006" key="7">
    <source>
        <dbReference type="Google" id="ProtNLM"/>
    </source>
</evidence>
<gene>
    <name evidence="5" type="ORF">H0E87_014797</name>
</gene>
<comment type="similarity">
    <text evidence="1">Belongs to the cytochrome P450 family.</text>
</comment>
<feature type="transmembrane region" description="Helical" evidence="4">
    <location>
        <begin position="6"/>
        <end position="22"/>
    </location>
</feature>
<keyword evidence="2" id="KW-0479">Metal-binding</keyword>
<dbReference type="SUPFAM" id="SSF48264">
    <property type="entry name" value="Cytochrome P450"/>
    <property type="match status" value="1"/>
</dbReference>
<keyword evidence="4" id="KW-0472">Membrane</keyword>
<dbReference type="EMBL" id="JACEGQ020000007">
    <property type="protein sequence ID" value="KAH8503657.1"/>
    <property type="molecule type" value="Genomic_DNA"/>
</dbReference>
<dbReference type="PANTHER" id="PTHR24286">
    <property type="entry name" value="CYTOCHROME P450 26"/>
    <property type="match status" value="1"/>
</dbReference>
<reference evidence="5" key="1">
    <citation type="journal article" date="2021" name="J. Hered.">
        <title>Genome Assembly of Salicaceae Populus deltoides (Eastern Cottonwood) I-69 Based on Nanopore Sequencing and Hi-C Technologies.</title>
        <authorList>
            <person name="Bai S."/>
            <person name="Wu H."/>
            <person name="Zhang J."/>
            <person name="Pan Z."/>
            <person name="Zhao W."/>
            <person name="Li Z."/>
            <person name="Tong C."/>
        </authorList>
    </citation>
    <scope>NUCLEOTIDE SEQUENCE</scope>
    <source>
        <tissue evidence="5">Leaf</tissue>
    </source>
</reference>
<dbReference type="Proteomes" id="UP000807159">
    <property type="component" value="Chromosome 7"/>
</dbReference>
<evidence type="ECO:0000313" key="6">
    <source>
        <dbReference type="Proteomes" id="UP000807159"/>
    </source>
</evidence>
<dbReference type="GO" id="GO:0016709">
    <property type="term" value="F:oxidoreductase activity, acting on paired donors, with incorporation or reduction of molecular oxygen, NAD(P)H as one donor, and incorporation of one atom of oxygen"/>
    <property type="evidence" value="ECO:0007669"/>
    <property type="project" value="TreeGrafter"/>
</dbReference>
<name>A0A8T2YF39_POPDE</name>
<evidence type="ECO:0000256" key="2">
    <source>
        <dbReference type="ARBA" id="ARBA00022723"/>
    </source>
</evidence>
<dbReference type="Gene3D" id="1.10.630.10">
    <property type="entry name" value="Cytochrome P450"/>
    <property type="match status" value="1"/>
</dbReference>
<dbReference type="PANTHER" id="PTHR24286:SF254">
    <property type="entry name" value="3-EPI-6-DEOXOCATHASTERONE 23-MONOOXYGENASE CYP90C1"/>
    <property type="match status" value="1"/>
</dbReference>
<dbReference type="GO" id="GO:0010268">
    <property type="term" value="P:brassinosteroid homeostasis"/>
    <property type="evidence" value="ECO:0007669"/>
    <property type="project" value="TreeGrafter"/>
</dbReference>
<dbReference type="Pfam" id="PF00067">
    <property type="entry name" value="p450"/>
    <property type="match status" value="1"/>
</dbReference>
<dbReference type="GO" id="GO:0016125">
    <property type="term" value="P:sterol metabolic process"/>
    <property type="evidence" value="ECO:0007669"/>
    <property type="project" value="TreeGrafter"/>
</dbReference>
<dbReference type="GO" id="GO:0005506">
    <property type="term" value="F:iron ion binding"/>
    <property type="evidence" value="ECO:0007669"/>
    <property type="project" value="InterPro"/>
</dbReference>
<evidence type="ECO:0000256" key="1">
    <source>
        <dbReference type="ARBA" id="ARBA00010617"/>
    </source>
</evidence>
<keyword evidence="4" id="KW-0812">Transmembrane</keyword>
<keyword evidence="4" id="KW-1133">Transmembrane helix</keyword>
<keyword evidence="6" id="KW-1185">Reference proteome</keyword>
<comment type="caution">
    <text evidence="5">The sequence shown here is derived from an EMBL/GenBank/DDBJ whole genome shotgun (WGS) entry which is preliminary data.</text>
</comment>
<dbReference type="InterPro" id="IPR001128">
    <property type="entry name" value="Cyt_P450"/>
</dbReference>
<evidence type="ECO:0000256" key="4">
    <source>
        <dbReference type="SAM" id="Phobius"/>
    </source>
</evidence>
<accession>A0A8T2YF39</accession>
<dbReference type="GO" id="GO:0020037">
    <property type="term" value="F:heme binding"/>
    <property type="evidence" value="ECO:0007669"/>
    <property type="project" value="InterPro"/>
</dbReference>
<dbReference type="InterPro" id="IPR036396">
    <property type="entry name" value="Cyt_P450_sf"/>
</dbReference>
<proteinExistence type="inferred from homology"/>
<organism evidence="5 6">
    <name type="scientific">Populus deltoides</name>
    <name type="common">Eastern poplar</name>
    <name type="synonym">Eastern cottonwood</name>
    <dbReference type="NCBI Taxonomy" id="3696"/>
    <lineage>
        <taxon>Eukaryota</taxon>
        <taxon>Viridiplantae</taxon>
        <taxon>Streptophyta</taxon>
        <taxon>Embryophyta</taxon>
        <taxon>Tracheophyta</taxon>
        <taxon>Spermatophyta</taxon>
        <taxon>Magnoliopsida</taxon>
        <taxon>eudicotyledons</taxon>
        <taxon>Gunneridae</taxon>
        <taxon>Pentapetalae</taxon>
        <taxon>rosids</taxon>
        <taxon>fabids</taxon>
        <taxon>Malpighiales</taxon>
        <taxon>Salicaceae</taxon>
        <taxon>Saliceae</taxon>
        <taxon>Populus</taxon>
    </lineage>
</organism>
<evidence type="ECO:0000256" key="3">
    <source>
        <dbReference type="ARBA" id="ARBA00023004"/>
    </source>
</evidence>
<protein>
    <recommendedName>
        <fullName evidence="7">Cytochrome P450</fullName>
    </recommendedName>
</protein>
<keyword evidence="3" id="KW-0408">Iron</keyword>
<sequence>MEWFIGFWILVGIFVGWCWYSKEKSSSSDMKMEQKSGVLPKGSFGWPLIGETLDFIAAGYTSQPVSFMEKRRSLYGKVFKTHILGTPIIVSTDPAVNKVVLQNHGNIFIPAYPKSIREIFGEYSILQTNGTLQKKVHALIGGFLRSPQFKSRITKDIEHHVKLTLTSWKDLPLLFVQEETQKFTFRVLVKALLSLDPSDDLDFLKREFNEFIKGLICLPIKLPGTRLYKSLKAKERIFKLVKKIVEQRKLGLEKSEDQEHQNTIPNDAVDVLLRDISGEQNDKQSLSLDFIISHIIELMIPGEETVPMSMTLAVKFLSDCPVALELLTVYIYTRIFICIQSSTLYINHHKIEFASF</sequence>
<dbReference type="AlphaFoldDB" id="A0A8T2YF39"/>
<dbReference type="GO" id="GO:0016132">
    <property type="term" value="P:brassinosteroid biosynthetic process"/>
    <property type="evidence" value="ECO:0007669"/>
    <property type="project" value="TreeGrafter"/>
</dbReference>